<gene>
    <name evidence="2" type="ORF">G1H11_08455</name>
</gene>
<keyword evidence="2" id="KW-0808">Transferase</keyword>
<feature type="domain" description="Methyltransferase type 11" evidence="1">
    <location>
        <begin position="98"/>
        <end position="189"/>
    </location>
</feature>
<evidence type="ECO:0000313" key="3">
    <source>
        <dbReference type="Proteomes" id="UP000469185"/>
    </source>
</evidence>
<dbReference type="PANTHER" id="PTHR42912">
    <property type="entry name" value="METHYLTRANSFERASE"/>
    <property type="match status" value="1"/>
</dbReference>
<dbReference type="InterPro" id="IPR029063">
    <property type="entry name" value="SAM-dependent_MTases_sf"/>
</dbReference>
<comment type="caution">
    <text evidence="2">The sequence shown here is derived from an EMBL/GenBank/DDBJ whole genome shotgun (WGS) entry which is preliminary data.</text>
</comment>
<dbReference type="InterPro" id="IPR013216">
    <property type="entry name" value="Methyltransf_11"/>
</dbReference>
<dbReference type="SUPFAM" id="SSF53335">
    <property type="entry name" value="S-adenosyl-L-methionine-dependent methyltransferases"/>
    <property type="match status" value="1"/>
</dbReference>
<accession>A0A6N9YJZ7</accession>
<dbReference type="InterPro" id="IPR050508">
    <property type="entry name" value="Methyltransf_Superfamily"/>
</dbReference>
<dbReference type="GO" id="GO:0032259">
    <property type="term" value="P:methylation"/>
    <property type="evidence" value="ECO:0007669"/>
    <property type="project" value="UniProtKB-KW"/>
</dbReference>
<proteinExistence type="predicted"/>
<evidence type="ECO:0000313" key="2">
    <source>
        <dbReference type="EMBL" id="NED95346.1"/>
    </source>
</evidence>
<protein>
    <submittedName>
        <fullName evidence="2">Class I SAM-dependent methyltransferase</fullName>
    </submittedName>
</protein>
<dbReference type="CDD" id="cd02440">
    <property type="entry name" value="AdoMet_MTases"/>
    <property type="match status" value="1"/>
</dbReference>
<organism evidence="2 3">
    <name type="scientific">Phytoactinopolyspora alkaliphila</name>
    <dbReference type="NCBI Taxonomy" id="1783498"/>
    <lineage>
        <taxon>Bacteria</taxon>
        <taxon>Bacillati</taxon>
        <taxon>Actinomycetota</taxon>
        <taxon>Actinomycetes</taxon>
        <taxon>Jiangellales</taxon>
        <taxon>Jiangellaceae</taxon>
        <taxon>Phytoactinopolyspora</taxon>
    </lineage>
</organism>
<dbReference type="Pfam" id="PF08241">
    <property type="entry name" value="Methyltransf_11"/>
    <property type="match status" value="1"/>
</dbReference>
<reference evidence="2 3" key="1">
    <citation type="submission" date="2020-02" db="EMBL/GenBank/DDBJ databases">
        <authorList>
            <person name="Li X.-J."/>
            <person name="Feng X.-M."/>
        </authorList>
    </citation>
    <scope>NUCLEOTIDE SEQUENCE [LARGE SCALE GENOMIC DNA]</scope>
    <source>
        <strain evidence="2 3">CGMCC 4.7225</strain>
    </source>
</reference>
<dbReference type="PANTHER" id="PTHR42912:SF93">
    <property type="entry name" value="N6-ADENOSINE-METHYLTRANSFERASE TMT1A"/>
    <property type="match status" value="1"/>
</dbReference>
<keyword evidence="2" id="KW-0489">Methyltransferase</keyword>
<keyword evidence="3" id="KW-1185">Reference proteome</keyword>
<evidence type="ECO:0000259" key="1">
    <source>
        <dbReference type="Pfam" id="PF08241"/>
    </source>
</evidence>
<sequence>MIYERPLAYVLGLEGIALLRAHLGEFDRDFIEARIAEVRELLDDEKLAGDGLMVDRVHPVDGYQVWSRTYDEPRNGLFDIDEPLVFPILDRLPDGVALDAACGTGRFAEYLTATGHQVIGVDSSPDMLERARERVPEAQFKLGDLQRLPLADDEVDVVVCALALVHVRDLEPVMAEFARVLRPGGHLVISDVHHERVFRGSVPRVLGPRGERGRIATYRHRTGDYLRAALPSGLHVRACEEEPQVQSAGVPPAAPRATEIGPWHEWPWCLTDLVPEAAEAAGAGSPSVVVWHFQLDQFA</sequence>
<dbReference type="Proteomes" id="UP000469185">
    <property type="component" value="Unassembled WGS sequence"/>
</dbReference>
<name>A0A6N9YJZ7_9ACTN</name>
<dbReference type="AlphaFoldDB" id="A0A6N9YJZ7"/>
<dbReference type="EMBL" id="JAAGOB010000004">
    <property type="protein sequence ID" value="NED95346.1"/>
    <property type="molecule type" value="Genomic_DNA"/>
</dbReference>
<dbReference type="GO" id="GO:0008757">
    <property type="term" value="F:S-adenosylmethionine-dependent methyltransferase activity"/>
    <property type="evidence" value="ECO:0007669"/>
    <property type="project" value="InterPro"/>
</dbReference>
<dbReference type="RefSeq" id="WP_163818043.1">
    <property type="nucleotide sequence ID" value="NZ_JAAGOB010000004.1"/>
</dbReference>
<dbReference type="Gene3D" id="3.40.50.150">
    <property type="entry name" value="Vaccinia Virus protein VP39"/>
    <property type="match status" value="1"/>
</dbReference>